<proteinExistence type="predicted"/>
<dbReference type="EMBL" id="GBRH01217251">
    <property type="protein sequence ID" value="JAD80644.1"/>
    <property type="molecule type" value="Transcribed_RNA"/>
</dbReference>
<dbReference type="InterPro" id="IPR006869">
    <property type="entry name" value="DUF547"/>
</dbReference>
<protein>
    <recommendedName>
        <fullName evidence="1">DUF547 domain-containing protein</fullName>
    </recommendedName>
</protein>
<reference evidence="2" key="2">
    <citation type="journal article" date="2015" name="Data Brief">
        <title>Shoot transcriptome of the giant reed, Arundo donax.</title>
        <authorList>
            <person name="Barrero R.A."/>
            <person name="Guerrero F.D."/>
            <person name="Moolhuijzen P."/>
            <person name="Goolsby J.A."/>
            <person name="Tidwell J."/>
            <person name="Bellgard S.E."/>
            <person name="Bellgard M.I."/>
        </authorList>
    </citation>
    <scope>NUCLEOTIDE SEQUENCE</scope>
    <source>
        <tissue evidence="2">Shoot tissue taken approximately 20 cm above the soil surface</tissue>
    </source>
</reference>
<reference evidence="2" key="1">
    <citation type="submission" date="2014-09" db="EMBL/GenBank/DDBJ databases">
        <authorList>
            <person name="Magalhaes I.L.F."/>
            <person name="Oliveira U."/>
            <person name="Santos F.R."/>
            <person name="Vidigal T.H.D.A."/>
            <person name="Brescovit A.D."/>
            <person name="Santos A.J."/>
        </authorList>
    </citation>
    <scope>NUCLEOTIDE SEQUENCE</scope>
    <source>
        <tissue evidence="2">Shoot tissue taken approximately 20 cm above the soil surface</tissue>
    </source>
</reference>
<sequence>MLIQDKLYVCHLFQAFLQHGLPPSPDKLLALLNQASANVGGTVLNVLSIEHLILRHSPEGKQVRKMNLRHYSAMHSCSIHRLLLLILNKDTLLMMQKRESWTKGRGICCTRTG</sequence>
<dbReference type="Pfam" id="PF04784">
    <property type="entry name" value="DUF547"/>
    <property type="match status" value="1"/>
</dbReference>
<accession>A0A0A9CWG8</accession>
<dbReference type="AlphaFoldDB" id="A0A0A9CWG8"/>
<evidence type="ECO:0000313" key="2">
    <source>
        <dbReference type="EMBL" id="JAD80644.1"/>
    </source>
</evidence>
<evidence type="ECO:0000259" key="1">
    <source>
        <dbReference type="Pfam" id="PF04784"/>
    </source>
</evidence>
<dbReference type="PANTHER" id="PTHR46248">
    <property type="entry name" value="EXPRESSED PROTEIN"/>
    <property type="match status" value="1"/>
</dbReference>
<name>A0A0A9CWG8_ARUDO</name>
<organism evidence="2">
    <name type="scientific">Arundo donax</name>
    <name type="common">Giant reed</name>
    <name type="synonym">Donax arundinaceus</name>
    <dbReference type="NCBI Taxonomy" id="35708"/>
    <lineage>
        <taxon>Eukaryota</taxon>
        <taxon>Viridiplantae</taxon>
        <taxon>Streptophyta</taxon>
        <taxon>Embryophyta</taxon>
        <taxon>Tracheophyta</taxon>
        <taxon>Spermatophyta</taxon>
        <taxon>Magnoliopsida</taxon>
        <taxon>Liliopsida</taxon>
        <taxon>Poales</taxon>
        <taxon>Poaceae</taxon>
        <taxon>PACMAD clade</taxon>
        <taxon>Arundinoideae</taxon>
        <taxon>Arundineae</taxon>
        <taxon>Arundo</taxon>
    </lineage>
</organism>
<feature type="domain" description="DUF547" evidence="1">
    <location>
        <begin position="8"/>
        <end position="72"/>
    </location>
</feature>
<dbReference type="PANTHER" id="PTHR46248:SF4">
    <property type="entry name" value="OS01G0147800 PROTEIN"/>
    <property type="match status" value="1"/>
</dbReference>